<dbReference type="AlphaFoldDB" id="A0AAV0BC20"/>
<sequence length="98" mass="10841">MALADNVHLRDSAAGQYYCGQPSYVGGEKGEESKKIGDLDWEETILRSSRNSKLNKKCFGQGGSSGPEKNLDTSPEDVEKSDEEQPGLVNFVQKRKYL</sequence>
<name>A0AAV0BC20_PHAPC</name>
<dbReference type="Proteomes" id="UP001153365">
    <property type="component" value="Unassembled WGS sequence"/>
</dbReference>
<gene>
    <name evidence="2" type="ORF">PPACK8108_LOCUS19285</name>
</gene>
<organism evidence="2 3">
    <name type="scientific">Phakopsora pachyrhizi</name>
    <name type="common">Asian soybean rust disease fungus</name>
    <dbReference type="NCBI Taxonomy" id="170000"/>
    <lineage>
        <taxon>Eukaryota</taxon>
        <taxon>Fungi</taxon>
        <taxon>Dikarya</taxon>
        <taxon>Basidiomycota</taxon>
        <taxon>Pucciniomycotina</taxon>
        <taxon>Pucciniomycetes</taxon>
        <taxon>Pucciniales</taxon>
        <taxon>Phakopsoraceae</taxon>
        <taxon>Phakopsora</taxon>
    </lineage>
</organism>
<comment type="caution">
    <text evidence="2">The sequence shown here is derived from an EMBL/GenBank/DDBJ whole genome shotgun (WGS) entry which is preliminary data.</text>
</comment>
<evidence type="ECO:0000256" key="1">
    <source>
        <dbReference type="SAM" id="MobiDB-lite"/>
    </source>
</evidence>
<evidence type="ECO:0000313" key="2">
    <source>
        <dbReference type="EMBL" id="CAH7684853.1"/>
    </source>
</evidence>
<feature type="region of interest" description="Disordered" evidence="1">
    <location>
        <begin position="53"/>
        <end position="89"/>
    </location>
</feature>
<feature type="compositionally biased region" description="Acidic residues" evidence="1">
    <location>
        <begin position="74"/>
        <end position="85"/>
    </location>
</feature>
<accession>A0AAV0BC20</accession>
<protein>
    <submittedName>
        <fullName evidence="2">Uncharacterized protein</fullName>
    </submittedName>
</protein>
<keyword evidence="3" id="KW-1185">Reference proteome</keyword>
<dbReference type="EMBL" id="CALTRL010005689">
    <property type="protein sequence ID" value="CAH7684853.1"/>
    <property type="molecule type" value="Genomic_DNA"/>
</dbReference>
<reference evidence="2" key="1">
    <citation type="submission" date="2022-06" db="EMBL/GenBank/DDBJ databases">
        <authorList>
            <consortium name="SYNGENTA / RWTH Aachen University"/>
        </authorList>
    </citation>
    <scope>NUCLEOTIDE SEQUENCE</scope>
</reference>
<evidence type="ECO:0000313" key="3">
    <source>
        <dbReference type="Proteomes" id="UP001153365"/>
    </source>
</evidence>
<proteinExistence type="predicted"/>